<dbReference type="AlphaFoldDB" id="A0A9D4FS22"/>
<name>A0A9D4FS22_DREPO</name>
<accession>A0A9D4FS22</accession>
<proteinExistence type="predicted"/>
<reference evidence="1" key="2">
    <citation type="submission" date="2020-11" db="EMBL/GenBank/DDBJ databases">
        <authorList>
            <person name="McCartney M.A."/>
            <person name="Auch B."/>
            <person name="Kono T."/>
            <person name="Mallez S."/>
            <person name="Becker A."/>
            <person name="Gohl D.M."/>
            <person name="Silverstein K.A.T."/>
            <person name="Koren S."/>
            <person name="Bechman K.B."/>
            <person name="Herman A."/>
            <person name="Abrahante J.E."/>
            <person name="Garbe J."/>
        </authorList>
    </citation>
    <scope>NUCLEOTIDE SEQUENCE</scope>
    <source>
        <strain evidence="1">Duluth1</strain>
        <tissue evidence="1">Whole animal</tissue>
    </source>
</reference>
<evidence type="ECO:0000313" key="1">
    <source>
        <dbReference type="EMBL" id="KAH3803502.1"/>
    </source>
</evidence>
<dbReference type="EMBL" id="JAIWYP010000006">
    <property type="protein sequence ID" value="KAH3803502.1"/>
    <property type="molecule type" value="Genomic_DNA"/>
</dbReference>
<sequence>MSRCETTSSRRPQFQTGMLVPHDNFRIPVIDTKAVQPSEDETEQGEYIGDIVGESHPQIGELLTQLTSALSRADSFRAPVQPQQSQKLESLMRSDASAIVQSMGYDALIVRQALSGLLEKGETQPNAQAIMNEIFQIEDRTLNA</sequence>
<comment type="caution">
    <text evidence="1">The sequence shown here is derived from an EMBL/GenBank/DDBJ whole genome shotgun (WGS) entry which is preliminary data.</text>
</comment>
<evidence type="ECO:0000313" key="2">
    <source>
        <dbReference type="Proteomes" id="UP000828390"/>
    </source>
</evidence>
<organism evidence="1 2">
    <name type="scientific">Dreissena polymorpha</name>
    <name type="common">Zebra mussel</name>
    <name type="synonym">Mytilus polymorpha</name>
    <dbReference type="NCBI Taxonomy" id="45954"/>
    <lineage>
        <taxon>Eukaryota</taxon>
        <taxon>Metazoa</taxon>
        <taxon>Spiralia</taxon>
        <taxon>Lophotrochozoa</taxon>
        <taxon>Mollusca</taxon>
        <taxon>Bivalvia</taxon>
        <taxon>Autobranchia</taxon>
        <taxon>Heteroconchia</taxon>
        <taxon>Euheterodonta</taxon>
        <taxon>Imparidentia</taxon>
        <taxon>Neoheterodontei</taxon>
        <taxon>Myida</taxon>
        <taxon>Dreissenoidea</taxon>
        <taxon>Dreissenidae</taxon>
        <taxon>Dreissena</taxon>
    </lineage>
</organism>
<dbReference type="Proteomes" id="UP000828390">
    <property type="component" value="Unassembled WGS sequence"/>
</dbReference>
<protein>
    <submittedName>
        <fullName evidence="1">Uncharacterized protein</fullName>
    </submittedName>
</protein>
<keyword evidence="2" id="KW-1185">Reference proteome</keyword>
<gene>
    <name evidence="1" type="ORF">DPMN_131764</name>
</gene>
<reference evidence="1" key="1">
    <citation type="journal article" date="2019" name="bioRxiv">
        <title>The Genome of the Zebra Mussel, Dreissena polymorpha: A Resource for Invasive Species Research.</title>
        <authorList>
            <person name="McCartney M.A."/>
            <person name="Auch B."/>
            <person name="Kono T."/>
            <person name="Mallez S."/>
            <person name="Zhang Y."/>
            <person name="Obille A."/>
            <person name="Becker A."/>
            <person name="Abrahante J.E."/>
            <person name="Garbe J."/>
            <person name="Badalamenti J.P."/>
            <person name="Herman A."/>
            <person name="Mangelson H."/>
            <person name="Liachko I."/>
            <person name="Sullivan S."/>
            <person name="Sone E.D."/>
            <person name="Koren S."/>
            <person name="Silverstein K.A.T."/>
            <person name="Beckman K.B."/>
            <person name="Gohl D.M."/>
        </authorList>
    </citation>
    <scope>NUCLEOTIDE SEQUENCE</scope>
    <source>
        <strain evidence="1">Duluth1</strain>
        <tissue evidence="1">Whole animal</tissue>
    </source>
</reference>